<dbReference type="GO" id="GO:0030008">
    <property type="term" value="C:TRAPP complex"/>
    <property type="evidence" value="ECO:0007669"/>
    <property type="project" value="TreeGrafter"/>
</dbReference>
<dbReference type="STRING" id="68775.A0A5C3M3L7"/>
<feature type="compositionally biased region" description="Low complexity" evidence="1">
    <location>
        <begin position="1"/>
        <end position="17"/>
    </location>
</feature>
<feature type="compositionally biased region" description="Basic and acidic residues" evidence="1">
    <location>
        <begin position="136"/>
        <end position="146"/>
    </location>
</feature>
<sequence length="681" mass="74357">MMHFTNKPSANASSPSKNNKEGSSTPAETMKLLPGKLAKKVKRQIRRLSSPFHHVTLPKHSASPRDALVVSSLALISSPSTVFPSIDVVRDFHPPPITLPASTRSGYSEDTFTRSDKYVKELDLERASSRSSVLSSDHHLSSDHNDSSASSIASTVDMSVEPRFAAEESSDHTMPQVPPVAEARAEEHASQTSSDSEEQEETDELSSNPATPEPMFTSPPTVYIEPEVPDPFLIDDEGDALSEDDQQDSSAAVSESHLSAAHDIPLTVTPPPPSAASVAIPSPLLSANLNKDVPPPPASSSSDEEEEEPDLYLPGLIVPTMFLPIPNTDPLTTLLTKYIYPPEKRPVRDLTGEWQRSDFHTLVMTNSWRALARMARDRIITSDPSDLTQILGLWHLRLSCLAHLRLFNQTSAECTNLFVVLNAIEPPEARAYVFDRTLPFELEVMQTRLKYWAGDHMGYLDALNALLRKCRTKARQAGSDETVLSMWKERGARISLIIASQLVEMKEFTAAARLLEPLCTQTNGTTNPPLRSAVARIYLQGGNLDMAAKHFAQVAADHASDEPLKQMNAAIMASAQGDWTTASETLKAILEKDAENYAAVNNLSVALLSQGKLKEGIDVLEAALKASPSSVVVAEPFLFNLSTLYELRSTSGVEKKRDLLVEVAQWSGDGLRATCLKLPAN</sequence>
<feature type="region of interest" description="Disordered" evidence="1">
    <location>
        <begin position="128"/>
        <end position="152"/>
    </location>
</feature>
<feature type="compositionally biased region" description="Acidic residues" evidence="1">
    <location>
        <begin position="233"/>
        <end position="247"/>
    </location>
</feature>
<name>A0A5C3M3L7_9AGAR</name>
<feature type="region of interest" description="Disordered" evidence="1">
    <location>
        <begin position="165"/>
        <end position="257"/>
    </location>
</feature>
<reference evidence="2 3" key="1">
    <citation type="journal article" date="2019" name="Nat. Ecol. Evol.">
        <title>Megaphylogeny resolves global patterns of mushroom evolution.</title>
        <authorList>
            <person name="Varga T."/>
            <person name="Krizsan K."/>
            <person name="Foldi C."/>
            <person name="Dima B."/>
            <person name="Sanchez-Garcia M."/>
            <person name="Sanchez-Ramirez S."/>
            <person name="Szollosi G.J."/>
            <person name="Szarkandi J.G."/>
            <person name="Papp V."/>
            <person name="Albert L."/>
            <person name="Andreopoulos W."/>
            <person name="Angelini C."/>
            <person name="Antonin V."/>
            <person name="Barry K.W."/>
            <person name="Bougher N.L."/>
            <person name="Buchanan P."/>
            <person name="Buyck B."/>
            <person name="Bense V."/>
            <person name="Catcheside P."/>
            <person name="Chovatia M."/>
            <person name="Cooper J."/>
            <person name="Damon W."/>
            <person name="Desjardin D."/>
            <person name="Finy P."/>
            <person name="Geml J."/>
            <person name="Haridas S."/>
            <person name="Hughes K."/>
            <person name="Justo A."/>
            <person name="Karasinski D."/>
            <person name="Kautmanova I."/>
            <person name="Kiss B."/>
            <person name="Kocsube S."/>
            <person name="Kotiranta H."/>
            <person name="LaButti K.M."/>
            <person name="Lechner B.E."/>
            <person name="Liimatainen K."/>
            <person name="Lipzen A."/>
            <person name="Lukacs Z."/>
            <person name="Mihaltcheva S."/>
            <person name="Morgado L.N."/>
            <person name="Niskanen T."/>
            <person name="Noordeloos M.E."/>
            <person name="Ohm R.A."/>
            <person name="Ortiz-Santana B."/>
            <person name="Ovrebo C."/>
            <person name="Racz N."/>
            <person name="Riley R."/>
            <person name="Savchenko A."/>
            <person name="Shiryaev A."/>
            <person name="Soop K."/>
            <person name="Spirin V."/>
            <person name="Szebenyi C."/>
            <person name="Tomsovsky M."/>
            <person name="Tulloss R.E."/>
            <person name="Uehling J."/>
            <person name="Grigoriev I.V."/>
            <person name="Vagvolgyi C."/>
            <person name="Papp T."/>
            <person name="Martin F.M."/>
            <person name="Miettinen O."/>
            <person name="Hibbett D.S."/>
            <person name="Nagy L.G."/>
        </authorList>
    </citation>
    <scope>NUCLEOTIDE SEQUENCE [LARGE SCALE GENOMIC DNA]</scope>
    <source>
        <strain evidence="2 3">CBS 166.37</strain>
    </source>
</reference>
<dbReference type="Pfam" id="PF13432">
    <property type="entry name" value="TPR_16"/>
    <property type="match status" value="1"/>
</dbReference>
<accession>A0A5C3M3L7</accession>
<dbReference type="OrthoDB" id="428342at2759"/>
<dbReference type="Proteomes" id="UP000308652">
    <property type="component" value="Unassembled WGS sequence"/>
</dbReference>
<feature type="region of interest" description="Disordered" evidence="1">
    <location>
        <begin position="1"/>
        <end position="34"/>
    </location>
</feature>
<evidence type="ECO:0000256" key="1">
    <source>
        <dbReference type="SAM" id="MobiDB-lite"/>
    </source>
</evidence>
<feature type="region of interest" description="Disordered" evidence="1">
    <location>
        <begin position="287"/>
        <end position="309"/>
    </location>
</feature>
<dbReference type="InterPro" id="IPR011990">
    <property type="entry name" value="TPR-like_helical_dom_sf"/>
</dbReference>
<organism evidence="2 3">
    <name type="scientific">Crucibulum laeve</name>
    <dbReference type="NCBI Taxonomy" id="68775"/>
    <lineage>
        <taxon>Eukaryota</taxon>
        <taxon>Fungi</taxon>
        <taxon>Dikarya</taxon>
        <taxon>Basidiomycota</taxon>
        <taxon>Agaricomycotina</taxon>
        <taxon>Agaricomycetes</taxon>
        <taxon>Agaricomycetidae</taxon>
        <taxon>Agaricales</taxon>
        <taxon>Agaricineae</taxon>
        <taxon>Nidulariaceae</taxon>
        <taxon>Crucibulum</taxon>
    </lineage>
</organism>
<dbReference type="AlphaFoldDB" id="A0A5C3M3L7"/>
<gene>
    <name evidence="2" type="ORF">BDQ12DRAFT_681260</name>
</gene>
<protein>
    <submittedName>
        <fullName evidence="2">Uncharacterized protein</fullName>
    </submittedName>
</protein>
<proteinExistence type="predicted"/>
<dbReference type="PANTHER" id="PTHR21581">
    <property type="entry name" value="D-ALANYL-D-ALANINE CARBOXYPEPTIDASE"/>
    <property type="match status" value="1"/>
</dbReference>
<evidence type="ECO:0000313" key="3">
    <source>
        <dbReference type="Proteomes" id="UP000308652"/>
    </source>
</evidence>
<dbReference type="EMBL" id="ML213598">
    <property type="protein sequence ID" value="TFK39810.1"/>
    <property type="molecule type" value="Genomic_DNA"/>
</dbReference>
<dbReference type="Gene3D" id="1.25.40.10">
    <property type="entry name" value="Tetratricopeptide repeat domain"/>
    <property type="match status" value="1"/>
</dbReference>
<dbReference type="SUPFAM" id="SSF48452">
    <property type="entry name" value="TPR-like"/>
    <property type="match status" value="1"/>
</dbReference>
<feature type="compositionally biased region" description="Polar residues" evidence="1">
    <location>
        <begin position="248"/>
        <end position="257"/>
    </location>
</feature>
<keyword evidence="3" id="KW-1185">Reference proteome</keyword>
<dbReference type="GO" id="GO:0005794">
    <property type="term" value="C:Golgi apparatus"/>
    <property type="evidence" value="ECO:0007669"/>
    <property type="project" value="TreeGrafter"/>
</dbReference>
<dbReference type="PANTHER" id="PTHR21581:SF6">
    <property type="entry name" value="TRAFFICKING PROTEIN PARTICLE COMPLEX SUBUNIT 12"/>
    <property type="match status" value="1"/>
</dbReference>
<feature type="compositionally biased region" description="Acidic residues" evidence="1">
    <location>
        <begin position="195"/>
        <end position="204"/>
    </location>
</feature>
<evidence type="ECO:0000313" key="2">
    <source>
        <dbReference type="EMBL" id="TFK39810.1"/>
    </source>
</evidence>